<dbReference type="InterPro" id="IPR007400">
    <property type="entry name" value="PrpF-like"/>
</dbReference>
<gene>
    <name evidence="3" type="ORF">CVT24_001607</name>
</gene>
<dbReference type="OrthoDB" id="10267539at2759"/>
<dbReference type="STRING" id="181874.A0A409X681"/>
<dbReference type="PANTHER" id="PTHR43709">
    <property type="entry name" value="ACONITATE ISOMERASE-RELATED"/>
    <property type="match status" value="1"/>
</dbReference>
<keyword evidence="4" id="KW-1185">Reference proteome</keyword>
<protein>
    <submittedName>
        <fullName evidence="3">Uncharacterized protein</fullName>
    </submittedName>
</protein>
<accession>A0A409X681</accession>
<evidence type="ECO:0000313" key="3">
    <source>
        <dbReference type="EMBL" id="PPQ86289.1"/>
    </source>
</evidence>
<dbReference type="EMBL" id="NHTK01004521">
    <property type="protein sequence ID" value="PPQ86289.1"/>
    <property type="molecule type" value="Genomic_DNA"/>
</dbReference>
<keyword evidence="2" id="KW-0413">Isomerase</keyword>
<evidence type="ECO:0000256" key="2">
    <source>
        <dbReference type="ARBA" id="ARBA00023235"/>
    </source>
</evidence>
<dbReference type="Gene3D" id="3.10.310.10">
    <property type="entry name" value="Diaminopimelate Epimerase, Chain A, domain 1"/>
    <property type="match status" value="3"/>
</dbReference>
<dbReference type="InParanoid" id="A0A409X681"/>
<dbReference type="PANTHER" id="PTHR43709:SF2">
    <property type="entry name" value="DUF453 DOMAIN PROTEIN (AFU_ORTHOLOGUE AFUA_6G00360)"/>
    <property type="match status" value="1"/>
</dbReference>
<name>A0A409X681_9AGAR</name>
<sequence length="608" mass="66218">TRNISSESSSRTPNPLPATFLRGGTSKGIFINQKHLPSQPILTTTTTSPTFTYPRTWTPIFLSLMGSPDPTYTRQVNGMGGGISSLSKVMVVAPLSEASRGVIRWQRQRRRSLEQRQKQKLSDQKHPSTFDFDFVENVNPGPNPNPNFDFDPKFDPNVDPAFDFDVSDIPIEYTFAQIGIPNSKVHYTGNCGNLSVMVGVFAVDEGMVDVQRYLNCEDEVEVEGYLKREDRDYYNPINKTRSRSNLSVNTHTPMNRDNITTATIKAFNTNTLKVVSTTFPVSALYSSSNRGFESPRFTPLLSLPHTSIPGIPGLSSPIHLSFHNPAGTKTREGRMLPSGRAVDVVWVGREGVEVRDDVRCLESKGCVLRKGGGEVMNNEREKGEWNEGRMYPLRISLVDVTNPTIFVIDTELLHVLEWLREDGLSISSSSSSSSFSSSSPSSSSTTLKLRSLLTSSSNPHPSPASSTILSYNIHTILENIRKAGARLMGMDDSEDAEAQPKIGIIGLGCVGAGSASGAESISLPAGVSKNWSGDEGQGEGKDESGLQARLINAHTKTPKIQLQGESEGEFKHSSSCDNLKGGDGLGDYDITIHAISMGAMHLTVPMTV</sequence>
<evidence type="ECO:0000256" key="1">
    <source>
        <dbReference type="ARBA" id="ARBA00007673"/>
    </source>
</evidence>
<dbReference type="Pfam" id="PF04303">
    <property type="entry name" value="PrpF"/>
    <property type="match status" value="2"/>
</dbReference>
<dbReference type="GO" id="GO:0016853">
    <property type="term" value="F:isomerase activity"/>
    <property type="evidence" value="ECO:0007669"/>
    <property type="project" value="UniProtKB-KW"/>
</dbReference>
<feature type="non-terminal residue" evidence="3">
    <location>
        <position position="1"/>
    </location>
</feature>
<dbReference type="SUPFAM" id="SSF54506">
    <property type="entry name" value="Diaminopimelate epimerase-like"/>
    <property type="match status" value="2"/>
</dbReference>
<reference evidence="3 4" key="1">
    <citation type="journal article" date="2018" name="Evol. Lett.">
        <title>Horizontal gene cluster transfer increased hallucinogenic mushroom diversity.</title>
        <authorList>
            <person name="Reynolds H.T."/>
            <person name="Vijayakumar V."/>
            <person name="Gluck-Thaler E."/>
            <person name="Korotkin H.B."/>
            <person name="Matheny P.B."/>
            <person name="Slot J.C."/>
        </authorList>
    </citation>
    <scope>NUCLEOTIDE SEQUENCE [LARGE SCALE GENOMIC DNA]</scope>
    <source>
        <strain evidence="3 4">2629</strain>
    </source>
</reference>
<comment type="caution">
    <text evidence="3">The sequence shown here is derived from an EMBL/GenBank/DDBJ whole genome shotgun (WGS) entry which is preliminary data.</text>
</comment>
<organism evidence="3 4">
    <name type="scientific">Panaeolus cyanescens</name>
    <dbReference type="NCBI Taxonomy" id="181874"/>
    <lineage>
        <taxon>Eukaryota</taxon>
        <taxon>Fungi</taxon>
        <taxon>Dikarya</taxon>
        <taxon>Basidiomycota</taxon>
        <taxon>Agaricomycotina</taxon>
        <taxon>Agaricomycetes</taxon>
        <taxon>Agaricomycetidae</taxon>
        <taxon>Agaricales</taxon>
        <taxon>Agaricineae</taxon>
        <taxon>Galeropsidaceae</taxon>
        <taxon>Panaeolus</taxon>
    </lineage>
</organism>
<feature type="non-terminal residue" evidence="3">
    <location>
        <position position="608"/>
    </location>
</feature>
<dbReference type="AlphaFoldDB" id="A0A409X681"/>
<evidence type="ECO:0000313" key="4">
    <source>
        <dbReference type="Proteomes" id="UP000284842"/>
    </source>
</evidence>
<dbReference type="Proteomes" id="UP000284842">
    <property type="component" value="Unassembled WGS sequence"/>
</dbReference>
<proteinExistence type="inferred from homology"/>
<comment type="similarity">
    <text evidence="1">Belongs to the PrpF family.</text>
</comment>